<accession>A0A426YIF2</accession>
<evidence type="ECO:0000256" key="1">
    <source>
        <dbReference type="SAM" id="MobiDB-lite"/>
    </source>
</evidence>
<evidence type="ECO:0000313" key="2">
    <source>
        <dbReference type="EMBL" id="RRT51515.1"/>
    </source>
</evidence>
<protein>
    <submittedName>
        <fullName evidence="2">Uncharacterized protein</fullName>
    </submittedName>
</protein>
<feature type="region of interest" description="Disordered" evidence="1">
    <location>
        <begin position="172"/>
        <end position="201"/>
    </location>
</feature>
<comment type="caution">
    <text evidence="2">The sequence shown here is derived from an EMBL/GenBank/DDBJ whole genome shotgun (WGS) entry which is preliminary data.</text>
</comment>
<dbReference type="AlphaFoldDB" id="A0A426YIF2"/>
<proteinExistence type="predicted"/>
<sequence length="201" mass="22701">MCLSSSPWTKEMSAHQKPRRFLLHRDLEFPPLRSGSLGALPIEGEPLLDELQFSLQKRNLIVQSPTPLPKASSTTQFSPLIRSERRKWEFKRSPRCDLVQVQQDVVEGLLSLVRAPAPQRPDRLDRLLRPVLLLHDDGHVLEGAVDAVAGVDGRPEQRDRLLGVLIDQLTDPAQEMSRELTGGEETDRSRRKANSPEPAWL</sequence>
<gene>
    <name evidence="2" type="ORF">B296_00031338</name>
</gene>
<dbReference type="Proteomes" id="UP000287651">
    <property type="component" value="Unassembled WGS sequence"/>
</dbReference>
<dbReference type="EMBL" id="AMZH03012181">
    <property type="protein sequence ID" value="RRT51515.1"/>
    <property type="molecule type" value="Genomic_DNA"/>
</dbReference>
<name>A0A426YIF2_ENSVE</name>
<evidence type="ECO:0000313" key="3">
    <source>
        <dbReference type="Proteomes" id="UP000287651"/>
    </source>
</evidence>
<organism evidence="2 3">
    <name type="scientific">Ensete ventricosum</name>
    <name type="common">Abyssinian banana</name>
    <name type="synonym">Musa ensete</name>
    <dbReference type="NCBI Taxonomy" id="4639"/>
    <lineage>
        <taxon>Eukaryota</taxon>
        <taxon>Viridiplantae</taxon>
        <taxon>Streptophyta</taxon>
        <taxon>Embryophyta</taxon>
        <taxon>Tracheophyta</taxon>
        <taxon>Spermatophyta</taxon>
        <taxon>Magnoliopsida</taxon>
        <taxon>Liliopsida</taxon>
        <taxon>Zingiberales</taxon>
        <taxon>Musaceae</taxon>
        <taxon>Ensete</taxon>
    </lineage>
</organism>
<reference evidence="2 3" key="1">
    <citation type="journal article" date="2014" name="Agronomy (Basel)">
        <title>A Draft Genome Sequence for Ensete ventricosum, the Drought-Tolerant Tree Against Hunger.</title>
        <authorList>
            <person name="Harrison J."/>
            <person name="Moore K.A."/>
            <person name="Paszkiewicz K."/>
            <person name="Jones T."/>
            <person name="Grant M."/>
            <person name="Ambacheew D."/>
            <person name="Muzemil S."/>
            <person name="Studholme D.J."/>
        </authorList>
    </citation>
    <scope>NUCLEOTIDE SEQUENCE [LARGE SCALE GENOMIC DNA]</scope>
</reference>